<keyword evidence="2" id="KW-1185">Reference proteome</keyword>
<dbReference type="EMBL" id="QOUX01000050">
    <property type="protein sequence ID" value="RXI95566.1"/>
    <property type="molecule type" value="Genomic_DNA"/>
</dbReference>
<reference evidence="1 2" key="1">
    <citation type="journal article" date="2019" name="Int. J. Syst. Evol. Microbiol.">
        <title>Anaerobacillus alkaliphilus sp. nov., a novel alkaliphilic and moderately halophilic bacterium.</title>
        <authorList>
            <person name="Borsodi A.K."/>
            <person name="Aszalos J.M."/>
            <person name="Bihari P."/>
            <person name="Nagy I."/>
            <person name="Schumann P."/>
            <person name="Sproer C."/>
            <person name="Kovacs A.L."/>
            <person name="Boka K."/>
            <person name="Dobosy P."/>
            <person name="Ovari M."/>
            <person name="Szili-Kovacs T."/>
            <person name="Toth E."/>
        </authorList>
    </citation>
    <scope>NUCLEOTIDE SEQUENCE [LARGE SCALE GENOMIC DNA]</scope>
    <source>
        <strain evidence="1 2">B16-10</strain>
    </source>
</reference>
<dbReference type="AlphaFoldDB" id="A0A4Q0VLL2"/>
<evidence type="ECO:0000313" key="2">
    <source>
        <dbReference type="Proteomes" id="UP000290649"/>
    </source>
</evidence>
<organism evidence="1 2">
    <name type="scientific">Anaerobacillus alkaliphilus</name>
    <dbReference type="NCBI Taxonomy" id="1548597"/>
    <lineage>
        <taxon>Bacteria</taxon>
        <taxon>Bacillati</taxon>
        <taxon>Bacillota</taxon>
        <taxon>Bacilli</taxon>
        <taxon>Bacillales</taxon>
        <taxon>Bacillaceae</taxon>
        <taxon>Anaerobacillus</taxon>
    </lineage>
</organism>
<dbReference type="Proteomes" id="UP000290649">
    <property type="component" value="Unassembled WGS sequence"/>
</dbReference>
<protein>
    <recommendedName>
        <fullName evidence="3">Peptidoglycan binding domain-containing protein</fullName>
    </recommendedName>
</protein>
<evidence type="ECO:0000313" key="1">
    <source>
        <dbReference type="EMBL" id="RXI95566.1"/>
    </source>
</evidence>
<dbReference type="RefSeq" id="WP_129080797.1">
    <property type="nucleotide sequence ID" value="NZ_QOUX01000050.1"/>
</dbReference>
<accession>A0A4Q0VLL2</accession>
<gene>
    <name evidence="1" type="ORF">DS745_24250</name>
</gene>
<proteinExistence type="predicted"/>
<dbReference type="PANTHER" id="PTHR35788:SF1">
    <property type="entry name" value="EXPORTED PROTEIN"/>
    <property type="match status" value="1"/>
</dbReference>
<evidence type="ECO:0008006" key="3">
    <source>
        <dbReference type="Google" id="ProtNLM"/>
    </source>
</evidence>
<dbReference type="Pfam" id="PF04294">
    <property type="entry name" value="VanW"/>
    <property type="match status" value="1"/>
</dbReference>
<comment type="caution">
    <text evidence="1">The sequence shown here is derived from an EMBL/GenBank/DDBJ whole genome shotgun (WGS) entry which is preliminary data.</text>
</comment>
<dbReference type="InterPro" id="IPR007391">
    <property type="entry name" value="Vancomycin_resist_VanW"/>
</dbReference>
<dbReference type="InterPro" id="IPR052913">
    <property type="entry name" value="Glycopeptide_resist_protein"/>
</dbReference>
<sequence>MIKYGCFALMLLFVQTLNISDNVLLTLEGESIGSVNRLEFQSMIGKSILDVDKVEDFLEKLDQQIKKEPQNARIDQYGTIVEEELGYKLDRQKFSESFYTYYYGRGPMTIELPTTPIYPKVDSELLGNIRVKQIGHYTTYFNRRKKGRVQNITLAAEAINNHVVFPGESFSFNQVVGQRTFEKGYLPAPVIIKGRVYRDFGGGICQVSSTLFNAVDRAGVQILQRYSHSKRVPYVPPGRDAQVSWYGADFRFKNIHNQPILIQAKVYGGALSIAIYSSEVIEIKTRDVPNAPEEILL</sequence>
<dbReference type="PANTHER" id="PTHR35788">
    <property type="entry name" value="EXPORTED PROTEIN-RELATED"/>
    <property type="match status" value="1"/>
</dbReference>
<dbReference type="OrthoDB" id="9813301at2"/>
<name>A0A4Q0VLL2_9BACI</name>